<dbReference type="Proteomes" id="UP000654075">
    <property type="component" value="Unassembled WGS sequence"/>
</dbReference>
<organism evidence="2 3">
    <name type="scientific">Polarella glacialis</name>
    <name type="common">Dinoflagellate</name>
    <dbReference type="NCBI Taxonomy" id="89957"/>
    <lineage>
        <taxon>Eukaryota</taxon>
        <taxon>Sar</taxon>
        <taxon>Alveolata</taxon>
        <taxon>Dinophyceae</taxon>
        <taxon>Suessiales</taxon>
        <taxon>Suessiaceae</taxon>
        <taxon>Polarella</taxon>
    </lineage>
</organism>
<reference evidence="2" key="1">
    <citation type="submission" date="2021-02" db="EMBL/GenBank/DDBJ databases">
        <authorList>
            <person name="Dougan E. K."/>
            <person name="Rhodes N."/>
            <person name="Thang M."/>
            <person name="Chan C."/>
        </authorList>
    </citation>
    <scope>NUCLEOTIDE SEQUENCE</scope>
</reference>
<protein>
    <submittedName>
        <fullName evidence="2">Uncharacterized protein</fullName>
    </submittedName>
</protein>
<keyword evidence="1" id="KW-0472">Membrane</keyword>
<evidence type="ECO:0000256" key="1">
    <source>
        <dbReference type="SAM" id="Phobius"/>
    </source>
</evidence>
<comment type="caution">
    <text evidence="2">The sequence shown here is derived from an EMBL/GenBank/DDBJ whole genome shotgun (WGS) entry which is preliminary data.</text>
</comment>
<evidence type="ECO:0000313" key="2">
    <source>
        <dbReference type="EMBL" id="CAE8639442.1"/>
    </source>
</evidence>
<gene>
    <name evidence="2" type="ORF">PGLA1383_LOCUS54478</name>
</gene>
<proteinExistence type="predicted"/>
<keyword evidence="3" id="KW-1185">Reference proteome</keyword>
<keyword evidence="1" id="KW-1133">Transmembrane helix</keyword>
<accession>A0A813HLI7</accession>
<sequence>MCDGGGACFAVLVALVAVLIGGGLIVVDVDVTPLSSKLGSLLPQPAVPVADGKEMIVKNSDVRAYLASKSLAGPMTQHPLYAEKFPVKGVYYFDKMGSAGVVDFSYLQNWNPEVGTFELDMQYTICQTGVPSNTTSGGWGPYLPGGYMLKAIVALSYQNQFSCGAADRMPMQDGDSCTLSESIFGASHESDTLGKMGMAWLMTKREGGRVFDRNSWLAPPWATNDASYRSSHAPFHNYRLRRLVDEHKALDEEHYEMLMNKLAGQERFMQDASDAVNRDVRLKIRASQRCWDGTGFKVVAKVGQRYLSIWAGENAEYVLGVESRDDARPNHGGGLYVCRTPMAAVRHRIPARRGGLFVAPRVMMRCICEGPFVEYVAGKIACTKIRPIEVLPMPEGYMHSAPGAAAVRPLPERPVSAAELGRRPRSGLRAETAALEDEVAELERRLGYR</sequence>
<evidence type="ECO:0000313" key="3">
    <source>
        <dbReference type="Proteomes" id="UP000654075"/>
    </source>
</evidence>
<dbReference type="EMBL" id="CAJNNV010032253">
    <property type="protein sequence ID" value="CAE8639442.1"/>
    <property type="molecule type" value="Genomic_DNA"/>
</dbReference>
<dbReference type="AlphaFoldDB" id="A0A813HLI7"/>
<keyword evidence="1" id="KW-0812">Transmembrane</keyword>
<name>A0A813HLI7_POLGL</name>
<feature type="transmembrane region" description="Helical" evidence="1">
    <location>
        <begin position="7"/>
        <end position="27"/>
    </location>
</feature>